<evidence type="ECO:0000313" key="8">
    <source>
        <dbReference type="RefSeq" id="XP_031757048.1"/>
    </source>
</evidence>
<dbReference type="GeneTree" id="ENSGT00940000165331"/>
<dbReference type="OrthoDB" id="9987373at2759"/>
<keyword evidence="3" id="KW-0472">Membrane</keyword>
<dbReference type="Pfam" id="PF00100">
    <property type="entry name" value="Zona_pellucida"/>
    <property type="match status" value="1"/>
</dbReference>
<feature type="chain" id="PRO_5044663087" evidence="4">
    <location>
        <begin position="20"/>
        <end position="755"/>
    </location>
</feature>
<organism evidence="6">
    <name type="scientific">Xenopus tropicalis</name>
    <name type="common">Western clawed frog</name>
    <name type="synonym">Silurana tropicalis</name>
    <dbReference type="NCBI Taxonomy" id="8364"/>
    <lineage>
        <taxon>Eukaryota</taxon>
        <taxon>Metazoa</taxon>
        <taxon>Chordata</taxon>
        <taxon>Craniata</taxon>
        <taxon>Vertebrata</taxon>
        <taxon>Euteleostomi</taxon>
        <taxon>Amphibia</taxon>
        <taxon>Batrachia</taxon>
        <taxon>Anura</taxon>
        <taxon>Pipoidea</taxon>
        <taxon>Pipidae</taxon>
        <taxon>Xenopodinae</taxon>
        <taxon>Xenopus</taxon>
        <taxon>Silurana</taxon>
    </lineage>
</organism>
<evidence type="ECO:0000313" key="7">
    <source>
        <dbReference type="Proteomes" id="UP000008143"/>
    </source>
</evidence>
<dbReference type="PANTHER" id="PTHR46534:SF4">
    <property type="entry name" value="IGGFC-BINDING PROTEIN-LIKE"/>
    <property type="match status" value="1"/>
</dbReference>
<accession>A0A803K749</accession>
<dbReference type="PROSITE" id="PS51034">
    <property type="entry name" value="ZP_2"/>
    <property type="match status" value="1"/>
</dbReference>
<dbReference type="SMART" id="SM00241">
    <property type="entry name" value="ZP"/>
    <property type="match status" value="1"/>
</dbReference>
<dbReference type="Pfam" id="PF23344">
    <property type="entry name" value="ZP-N"/>
    <property type="match status" value="1"/>
</dbReference>
<evidence type="ECO:0000256" key="3">
    <source>
        <dbReference type="SAM" id="Phobius"/>
    </source>
</evidence>
<dbReference type="PANTHER" id="PTHR46534">
    <property type="entry name" value="IGGFC_BINDING DOMAIN-CONTAINING PROTEIN"/>
    <property type="match status" value="1"/>
</dbReference>
<dbReference type="Gene3D" id="2.60.40.3210">
    <property type="entry name" value="Zona pellucida, ZP-N domain"/>
    <property type="match status" value="1"/>
</dbReference>
<evidence type="ECO:0000256" key="1">
    <source>
        <dbReference type="ARBA" id="ARBA00023157"/>
    </source>
</evidence>
<evidence type="ECO:0000256" key="2">
    <source>
        <dbReference type="SAM" id="MobiDB-lite"/>
    </source>
</evidence>
<evidence type="ECO:0000256" key="4">
    <source>
        <dbReference type="SAM" id="SignalP"/>
    </source>
</evidence>
<dbReference type="InterPro" id="IPR055356">
    <property type="entry name" value="ZP-N"/>
</dbReference>
<name>A0A803K749_XENTR</name>
<keyword evidence="7" id="KW-1185">Reference proteome</keyword>
<dbReference type="InterPro" id="IPR042235">
    <property type="entry name" value="ZP-C_dom"/>
</dbReference>
<dbReference type="Xenbase" id="XB-GENE-29096207">
    <property type="gene designation" value="LOC116410474"/>
</dbReference>
<dbReference type="Pfam" id="PF17517">
    <property type="entry name" value="IgGFc_binding"/>
    <property type="match status" value="1"/>
</dbReference>
<reference evidence="8" key="3">
    <citation type="submission" date="2025-04" db="UniProtKB">
        <authorList>
            <consortium name="RefSeq"/>
        </authorList>
    </citation>
    <scope>IDENTIFICATION</scope>
    <source>
        <strain evidence="8">Nigerian</strain>
        <tissue evidence="8">Liver and blood</tissue>
    </source>
</reference>
<keyword evidence="1" id="KW-1015">Disulfide bond</keyword>
<dbReference type="Gene3D" id="2.60.40.4100">
    <property type="entry name" value="Zona pellucida, ZP-C domain"/>
    <property type="match status" value="1"/>
</dbReference>
<evidence type="ECO:0000313" key="6">
    <source>
        <dbReference type="Ensembl" id="ENSXETP00000116202"/>
    </source>
</evidence>
<dbReference type="InterPro" id="IPR035234">
    <property type="entry name" value="IgGFc-bd_N"/>
</dbReference>
<feature type="domain" description="ZP" evidence="5">
    <location>
        <begin position="441"/>
        <end position="677"/>
    </location>
</feature>
<feature type="signal peptide" evidence="4">
    <location>
        <begin position="1"/>
        <end position="19"/>
    </location>
</feature>
<sequence length="755" mass="84601">MAKLFVIVIFIGILAKGGAQRRFLTAFMDMKHWTPSTKLELYLVTYDKPATVAVTVAEPLFNKTVAIESDSYGLVTLDYQYMISESEKKASSKMVLVTSSEDISVFAFYIDGETSDAMACLPQEDLGMEYYIFTPGGRQGNQFAIANGLEEVVSVSVTVSGLIEFNGIQYRDRDSFSFSLESQQIIQFQSQYDITGTGITASAPVAVFSGNKCFAGIGVACDIVVDQLYPVKNWGEHFAAFPLLKHHQDFIDIIAANANTVVNVDEANATTEYILHQGSHVRLTLSDAILVDSSKPVMMSYVLQDSKPNGYVDRYDPFFTSVPSLEPTRKYYKFITHGFYFNFLLIVSNASSVSEFYLDHQPLSQYNVSTLELHGVNGFEVALGKVGGQHEIYHESSTFTIYVYGIEAYRSYGYPLGQETTYPDPPSPKPTLEPESSPLLQCSTNGAEYHLPMKVLYEAGLSVNDIHLEDPLCQAEQDGNFAVIKVPLSGCGTSILNKEGQIVYINTVYGTVPRTSIHRIEAPVSCEMKREENLRLNFNPKVTDVVSRGHYNISLKFYHSDAFAAPITDFPYEMSLPSKLYVEFKVESVDKELQLLTEDCKCSPSLEDTGNSYTLIQHGCFQDFTLQEHPVLDHREQRFSFHAFKFDKSEEVFVACRVIICHNSTYPNRCTQGCAGHRHKRDVFGSKVHMDWARLSQGPVVFTHGGTPNLSDRTFFSSVFVATLCVLGLLCVVALRLQRHHYYRQGYSLVQCDRD</sequence>
<dbReference type="InterPro" id="IPR001507">
    <property type="entry name" value="ZP_dom"/>
</dbReference>
<gene>
    <name evidence="6 8 9" type="primary">LOC116410474</name>
</gene>
<dbReference type="OMA" id="RGHYNIS"/>
<dbReference type="Ensembl" id="ENSXETT00000109737">
    <property type="protein sequence ID" value="ENSXETP00000116202"/>
    <property type="gene ID" value="ENSXETG00000041849"/>
</dbReference>
<dbReference type="RefSeq" id="XP_031757048.1">
    <property type="nucleotide sequence ID" value="XM_031901188.1"/>
</dbReference>
<feature type="transmembrane region" description="Helical" evidence="3">
    <location>
        <begin position="715"/>
        <end position="735"/>
    </location>
</feature>
<evidence type="ECO:0000313" key="9">
    <source>
        <dbReference type="Xenbase" id="XB-GENE-29096207"/>
    </source>
</evidence>
<keyword evidence="3" id="KW-0812">Transmembrane</keyword>
<dbReference type="GeneID" id="116410474"/>
<protein>
    <submittedName>
        <fullName evidence="6">Uncharacterized LOC116410474</fullName>
    </submittedName>
    <submittedName>
        <fullName evidence="8">Uncharacterized protein LOC116410474</fullName>
    </submittedName>
</protein>
<reference evidence="6" key="1">
    <citation type="journal article" date="2010" name="Science">
        <title>The genome of the Western clawed frog Xenopus tropicalis.</title>
        <authorList>
            <person name="Hellsten U."/>
            <person name="Harland R.M."/>
            <person name="Gilchrist M.J."/>
            <person name="Hendrix D."/>
            <person name="Jurka J."/>
            <person name="Kapitonov V."/>
            <person name="Ovcharenko I."/>
            <person name="Putnam N.H."/>
            <person name="Shu S."/>
            <person name="Taher L."/>
            <person name="Blitz I.L."/>
            <person name="Blumberg B."/>
            <person name="Dichmann D.S."/>
            <person name="Dubchak I."/>
            <person name="Amaya E."/>
            <person name="Detter J.C."/>
            <person name="Fletcher R."/>
            <person name="Gerhard D.S."/>
            <person name="Goodstein D."/>
            <person name="Graves T."/>
            <person name="Grigoriev I.V."/>
            <person name="Grimwood J."/>
            <person name="Kawashima T."/>
            <person name="Lindquist E."/>
            <person name="Lucas S.M."/>
            <person name="Mead P.E."/>
            <person name="Mitros T."/>
            <person name="Ogino H."/>
            <person name="Ohta Y."/>
            <person name="Poliakov A.V."/>
            <person name="Pollet N."/>
            <person name="Robert J."/>
            <person name="Salamov A."/>
            <person name="Sater A.K."/>
            <person name="Schmutz J."/>
            <person name="Terry A."/>
            <person name="Vize P.D."/>
            <person name="Warren W.C."/>
            <person name="Wells D."/>
            <person name="Wills A."/>
            <person name="Wilson R.K."/>
            <person name="Zimmerman L.B."/>
            <person name="Zorn A.M."/>
            <person name="Grainger R."/>
            <person name="Grammer T."/>
            <person name="Khokha M.K."/>
            <person name="Richardson P.M."/>
            <person name="Rokhsar D.S."/>
        </authorList>
    </citation>
    <scope>NUCLEOTIDE SEQUENCE [LARGE SCALE GENOMIC DNA]</scope>
    <source>
        <strain evidence="6">Nigerian</strain>
    </source>
</reference>
<dbReference type="KEGG" id="xtr:116410474"/>
<dbReference type="AGR" id="Xenbase:XB-GENE-29096207"/>
<proteinExistence type="predicted"/>
<dbReference type="InterPro" id="IPR055355">
    <property type="entry name" value="ZP-C"/>
</dbReference>
<keyword evidence="3" id="KW-1133">Transmembrane helix</keyword>
<feature type="region of interest" description="Disordered" evidence="2">
    <location>
        <begin position="417"/>
        <end position="438"/>
    </location>
</feature>
<dbReference type="Proteomes" id="UP000008143">
    <property type="component" value="Chromosome 4"/>
</dbReference>
<evidence type="ECO:0000259" key="5">
    <source>
        <dbReference type="PROSITE" id="PS51034"/>
    </source>
</evidence>
<dbReference type="AlphaFoldDB" id="A0A803K749"/>
<reference evidence="6" key="2">
    <citation type="submission" date="2021-03" db="UniProtKB">
        <authorList>
            <consortium name="Ensembl"/>
        </authorList>
    </citation>
    <scope>IDENTIFICATION</scope>
</reference>
<keyword evidence="4" id="KW-0732">Signal</keyword>